<keyword evidence="1" id="KW-0472">Membrane</keyword>
<dbReference type="PANTHER" id="PTHR19353:SF19">
    <property type="entry name" value="DELTA(5) FATTY ACID DESATURASE C-RELATED"/>
    <property type="match status" value="1"/>
</dbReference>
<protein>
    <submittedName>
        <fullName evidence="3">Fatty acid desaturase</fullName>
        <ecNumber evidence="3">1.14.19.-</ecNumber>
    </submittedName>
</protein>
<dbReference type="Proteomes" id="UP001216907">
    <property type="component" value="Unassembled WGS sequence"/>
</dbReference>
<reference evidence="3 4" key="1">
    <citation type="submission" date="2023-03" db="EMBL/GenBank/DDBJ databases">
        <title>Paludisphaera mucosa sp. nov. a novel planctomycete from northern fen.</title>
        <authorList>
            <person name="Ivanova A."/>
        </authorList>
    </citation>
    <scope>NUCLEOTIDE SEQUENCE [LARGE SCALE GENOMIC DNA]</scope>
    <source>
        <strain evidence="3 4">Pla2</strain>
    </source>
</reference>
<dbReference type="PANTHER" id="PTHR19353">
    <property type="entry name" value="FATTY ACID DESATURASE 2"/>
    <property type="match status" value="1"/>
</dbReference>
<accession>A0ABT6FH66</accession>
<feature type="transmembrane region" description="Helical" evidence="1">
    <location>
        <begin position="171"/>
        <end position="190"/>
    </location>
</feature>
<keyword evidence="4" id="KW-1185">Reference proteome</keyword>
<gene>
    <name evidence="3" type="ORF">PZE19_24320</name>
</gene>
<proteinExistence type="predicted"/>
<dbReference type="EC" id="1.14.19.-" evidence="3"/>
<keyword evidence="3" id="KW-0560">Oxidoreductase</keyword>
<feature type="transmembrane region" description="Helical" evidence="1">
    <location>
        <begin position="70"/>
        <end position="90"/>
    </location>
</feature>
<evidence type="ECO:0000313" key="4">
    <source>
        <dbReference type="Proteomes" id="UP001216907"/>
    </source>
</evidence>
<keyword evidence="1" id="KW-0812">Transmembrane</keyword>
<feature type="transmembrane region" description="Helical" evidence="1">
    <location>
        <begin position="44"/>
        <end position="64"/>
    </location>
</feature>
<dbReference type="InterPro" id="IPR005804">
    <property type="entry name" value="FA_desaturase_dom"/>
</dbReference>
<evidence type="ECO:0000259" key="2">
    <source>
        <dbReference type="Pfam" id="PF00487"/>
    </source>
</evidence>
<comment type="caution">
    <text evidence="3">The sequence shown here is derived from an EMBL/GenBank/DDBJ whole genome shotgun (WGS) entry which is preliminary data.</text>
</comment>
<evidence type="ECO:0000256" key="1">
    <source>
        <dbReference type="SAM" id="Phobius"/>
    </source>
</evidence>
<dbReference type="GO" id="GO:0016491">
    <property type="term" value="F:oxidoreductase activity"/>
    <property type="evidence" value="ECO:0007669"/>
    <property type="project" value="UniProtKB-KW"/>
</dbReference>
<keyword evidence="1" id="KW-1133">Transmembrane helix</keyword>
<dbReference type="InterPro" id="IPR012171">
    <property type="entry name" value="Fatty_acid_desaturase"/>
</dbReference>
<dbReference type="RefSeq" id="WP_277863200.1">
    <property type="nucleotide sequence ID" value="NZ_JARRAG010000002.1"/>
</dbReference>
<sequence length="362" mass="41576">MNQLESQDVSSSSAFETEADWSWDRTHRALVPLLRADDHTNIRYLLGEYAGLLSALAGCVWAYRAWSAGGLSNLAFAGLAALGVVVVAVFQHRLSGLGHEGSHYALFRNRLANELASDLLCMFPLMAMTQRFRVTHMGHHQFLNDPERDPDVARLHFDGDRYPFPMPRPRFWYRYVVLSAWLPSLVRYLYGQAKNANVTMGLREPKAPYRFKVGRCLRGSYWLPMLSLVHVTGSWPIFFLFWVLPLVTAYPFLMQLREIAHHSNAPTDGEFAHSRNFHCSPIFNFCVFPYGQDYHLTHHVFGLMPHYRLAEAHRTLQNYRPYREQAVACYGYFFRRWGKPGPTVLDVLADRRTLAGPHAARA</sequence>
<name>A0ABT6FH66_9BACT</name>
<dbReference type="EMBL" id="JARRAG010000002">
    <property type="protein sequence ID" value="MDG3006909.1"/>
    <property type="molecule type" value="Genomic_DNA"/>
</dbReference>
<dbReference type="Pfam" id="PF00487">
    <property type="entry name" value="FA_desaturase"/>
    <property type="match status" value="1"/>
</dbReference>
<feature type="domain" description="Fatty acid desaturase" evidence="2">
    <location>
        <begin position="80"/>
        <end position="324"/>
    </location>
</feature>
<feature type="transmembrane region" description="Helical" evidence="1">
    <location>
        <begin position="233"/>
        <end position="253"/>
    </location>
</feature>
<evidence type="ECO:0000313" key="3">
    <source>
        <dbReference type="EMBL" id="MDG3006909.1"/>
    </source>
</evidence>
<organism evidence="3 4">
    <name type="scientific">Paludisphaera mucosa</name>
    <dbReference type="NCBI Taxonomy" id="3030827"/>
    <lineage>
        <taxon>Bacteria</taxon>
        <taxon>Pseudomonadati</taxon>
        <taxon>Planctomycetota</taxon>
        <taxon>Planctomycetia</taxon>
        <taxon>Isosphaerales</taxon>
        <taxon>Isosphaeraceae</taxon>
        <taxon>Paludisphaera</taxon>
    </lineage>
</organism>